<evidence type="ECO:0000313" key="2">
    <source>
        <dbReference type="EMBL" id="KNG93960.1"/>
    </source>
</evidence>
<name>A0A0L1JQF2_9RHOB</name>
<gene>
    <name evidence="2" type="ORF">ATO11_06740</name>
</gene>
<evidence type="ECO:0000313" key="3">
    <source>
        <dbReference type="Proteomes" id="UP000036938"/>
    </source>
</evidence>
<dbReference type="InterPro" id="IPR038725">
    <property type="entry name" value="YdaG_split_barrel_FMN-bd"/>
</dbReference>
<dbReference type="InterPro" id="IPR052917">
    <property type="entry name" value="Stress-Dev_Protein"/>
</dbReference>
<dbReference type="SUPFAM" id="SSF50475">
    <property type="entry name" value="FMN-binding split barrel"/>
    <property type="match status" value="1"/>
</dbReference>
<accession>A0A0L1JQF2</accession>
<evidence type="ECO:0000259" key="1">
    <source>
        <dbReference type="Pfam" id="PF16242"/>
    </source>
</evidence>
<sequence length="161" mass="17673">MPKDNTSSLSADDIWSALDSTRAGMLQTGPTPFIPMSHQIDRDASVLWFLTAADTAFGEEVNTAAQPARYVVADTSAGLHGTFEGMIRVEEDRARLDEIWSPIVGAWFDGKDDPDLRMLRFDLAFAEVWLSDGAAKFFFDIARANITGEEPDGGRHGTVTF</sequence>
<dbReference type="Pfam" id="PF16242">
    <property type="entry name" value="Pyrid_ox_like"/>
    <property type="match status" value="1"/>
</dbReference>
<comment type="caution">
    <text evidence="2">The sequence shown here is derived from an EMBL/GenBank/DDBJ whole genome shotgun (WGS) entry which is preliminary data.</text>
</comment>
<organism evidence="2 3">
    <name type="scientific">Pseudaestuariivita atlantica</name>
    <dbReference type="NCBI Taxonomy" id="1317121"/>
    <lineage>
        <taxon>Bacteria</taxon>
        <taxon>Pseudomonadati</taxon>
        <taxon>Pseudomonadota</taxon>
        <taxon>Alphaproteobacteria</taxon>
        <taxon>Rhodobacterales</taxon>
        <taxon>Paracoccaceae</taxon>
        <taxon>Pseudaestuariivita</taxon>
    </lineage>
</organism>
<dbReference type="PANTHER" id="PTHR34818">
    <property type="entry name" value="PROTEIN BLI-3"/>
    <property type="match status" value="1"/>
</dbReference>
<dbReference type="PATRIC" id="fig|1317121.7.peg.1951"/>
<dbReference type="Gene3D" id="2.30.110.10">
    <property type="entry name" value="Electron Transport, Fmn-binding Protein, Chain A"/>
    <property type="match status" value="1"/>
</dbReference>
<dbReference type="InterPro" id="IPR012349">
    <property type="entry name" value="Split_barrel_FMN-bd"/>
</dbReference>
<dbReference type="RefSeq" id="WP_050530094.1">
    <property type="nucleotide sequence ID" value="NZ_AQQZ01000003.1"/>
</dbReference>
<keyword evidence="3" id="KW-1185">Reference proteome</keyword>
<dbReference type="OrthoDB" id="1432662at2"/>
<dbReference type="AlphaFoldDB" id="A0A0L1JQF2"/>
<protein>
    <recommendedName>
        <fullName evidence="1">General stress protein FMN-binding split barrel domain-containing protein</fullName>
    </recommendedName>
</protein>
<dbReference type="PANTHER" id="PTHR34818:SF1">
    <property type="entry name" value="PROTEIN BLI-3"/>
    <property type="match status" value="1"/>
</dbReference>
<dbReference type="STRING" id="1317121.ATO11_06740"/>
<feature type="domain" description="General stress protein FMN-binding split barrel" evidence="1">
    <location>
        <begin position="12"/>
        <end position="152"/>
    </location>
</feature>
<proteinExistence type="predicted"/>
<dbReference type="Proteomes" id="UP000036938">
    <property type="component" value="Unassembled WGS sequence"/>
</dbReference>
<reference evidence="2 3" key="1">
    <citation type="journal article" date="2015" name="Int. J. Syst. Evol. Microbiol.">
        <title>Aestuariivita atlantica sp. nov., isolated from deep sea sediment of the Atlantic Ocean.</title>
        <authorList>
            <person name="Li G."/>
            <person name="Lai Q."/>
            <person name="Du Y."/>
            <person name="Liu X."/>
            <person name="Sun F."/>
            <person name="Shao Z."/>
        </authorList>
    </citation>
    <scope>NUCLEOTIDE SEQUENCE [LARGE SCALE GENOMIC DNA]</scope>
    <source>
        <strain evidence="2 3">22II-S11-z3</strain>
    </source>
</reference>
<dbReference type="EMBL" id="AQQZ01000003">
    <property type="protein sequence ID" value="KNG93960.1"/>
    <property type="molecule type" value="Genomic_DNA"/>
</dbReference>